<keyword evidence="5" id="KW-0186">Copper</keyword>
<dbReference type="EMBL" id="JAWWNJ010000161">
    <property type="protein sequence ID" value="KAK6978206.1"/>
    <property type="molecule type" value="Genomic_DNA"/>
</dbReference>
<evidence type="ECO:0000313" key="8">
    <source>
        <dbReference type="Proteomes" id="UP001362999"/>
    </source>
</evidence>
<feature type="transmembrane region" description="Helical" evidence="5">
    <location>
        <begin position="149"/>
        <end position="175"/>
    </location>
</feature>
<keyword evidence="5" id="KW-0813">Transport</keyword>
<dbReference type="AlphaFoldDB" id="A0AAV9ZDH3"/>
<evidence type="ECO:0000256" key="1">
    <source>
        <dbReference type="ARBA" id="ARBA00004141"/>
    </source>
</evidence>
<dbReference type="PANTHER" id="PTHR12483:SF27">
    <property type="entry name" value="COPPER TRANSPORT PROTEIN CTR1"/>
    <property type="match status" value="1"/>
</dbReference>
<evidence type="ECO:0000313" key="7">
    <source>
        <dbReference type="EMBL" id="KAK6978206.1"/>
    </source>
</evidence>
<evidence type="ECO:0000256" key="4">
    <source>
        <dbReference type="ARBA" id="ARBA00023136"/>
    </source>
</evidence>
<dbReference type="GO" id="GO:0005886">
    <property type="term" value="C:plasma membrane"/>
    <property type="evidence" value="ECO:0007669"/>
    <property type="project" value="TreeGrafter"/>
</dbReference>
<evidence type="ECO:0000256" key="6">
    <source>
        <dbReference type="SAM" id="MobiDB-lite"/>
    </source>
</evidence>
<name>A0AAV9ZDH3_9AGAR</name>
<comment type="subcellular location">
    <subcellularLocation>
        <location evidence="1 5">Membrane</location>
        <topology evidence="1 5">Multi-pass membrane protein</topology>
    </subcellularLocation>
</comment>
<protein>
    <recommendedName>
        <fullName evidence="5">Copper transport protein</fullName>
    </recommendedName>
</protein>
<feature type="region of interest" description="Disordered" evidence="6">
    <location>
        <begin position="89"/>
        <end position="121"/>
    </location>
</feature>
<dbReference type="Pfam" id="PF04145">
    <property type="entry name" value="Ctr"/>
    <property type="match status" value="1"/>
</dbReference>
<evidence type="ECO:0000256" key="2">
    <source>
        <dbReference type="ARBA" id="ARBA00022692"/>
    </source>
</evidence>
<comment type="caution">
    <text evidence="7">The sequence shown here is derived from an EMBL/GenBank/DDBJ whole genome shotgun (WGS) entry which is preliminary data.</text>
</comment>
<feature type="compositionally biased region" description="Basic and acidic residues" evidence="6">
    <location>
        <begin position="90"/>
        <end position="100"/>
    </location>
</feature>
<keyword evidence="2 5" id="KW-0812">Transmembrane</keyword>
<proteinExistence type="inferred from homology"/>
<dbReference type="InterPro" id="IPR007274">
    <property type="entry name" value="Cop_transporter"/>
</dbReference>
<feature type="compositionally biased region" description="Polar residues" evidence="6">
    <location>
        <begin position="107"/>
        <end position="121"/>
    </location>
</feature>
<dbReference type="GO" id="GO:0005375">
    <property type="term" value="F:copper ion transmembrane transporter activity"/>
    <property type="evidence" value="ECO:0007669"/>
    <property type="project" value="UniProtKB-UniRule"/>
</dbReference>
<accession>A0AAV9ZDH3</accession>
<evidence type="ECO:0000256" key="3">
    <source>
        <dbReference type="ARBA" id="ARBA00022989"/>
    </source>
</evidence>
<comment type="similarity">
    <text evidence="5">Belongs to the copper transporter (Ctr) (TC 1.A.56) family. SLC31A subfamily.</text>
</comment>
<keyword evidence="5" id="KW-0187">Copper transport</keyword>
<gene>
    <name evidence="7" type="ORF">R3P38DRAFT_3119964</name>
</gene>
<feature type="transmembrane region" description="Helical" evidence="5">
    <location>
        <begin position="49"/>
        <end position="67"/>
    </location>
</feature>
<keyword evidence="5" id="KW-0406">Ion transport</keyword>
<keyword evidence="8" id="KW-1185">Reference proteome</keyword>
<sequence length="180" mass="19670">MDSMSDMDMNSTSSSSDHDMSMMMMKSYLHFTAGDVVLFDTIVPSTPGTVFATCLVFFLISVGDRYLRAVTRGVERRFAERLYRLAGGSEGERSANDSDTHLPGPSSRPTTSKPNNGVLMPTSSNRFVPSHEFSRGALAGLQSTIHYTLMLVVMTFNVSYIISVVLGVVVGEIAFGRLNH</sequence>
<evidence type="ECO:0000256" key="5">
    <source>
        <dbReference type="RuleBase" id="RU367022"/>
    </source>
</evidence>
<keyword evidence="3 5" id="KW-1133">Transmembrane helix</keyword>
<dbReference type="Proteomes" id="UP001362999">
    <property type="component" value="Unassembled WGS sequence"/>
</dbReference>
<organism evidence="7 8">
    <name type="scientific">Favolaschia claudopus</name>
    <dbReference type="NCBI Taxonomy" id="2862362"/>
    <lineage>
        <taxon>Eukaryota</taxon>
        <taxon>Fungi</taxon>
        <taxon>Dikarya</taxon>
        <taxon>Basidiomycota</taxon>
        <taxon>Agaricomycotina</taxon>
        <taxon>Agaricomycetes</taxon>
        <taxon>Agaricomycetidae</taxon>
        <taxon>Agaricales</taxon>
        <taxon>Marasmiineae</taxon>
        <taxon>Mycenaceae</taxon>
        <taxon>Favolaschia</taxon>
    </lineage>
</organism>
<dbReference type="PANTHER" id="PTHR12483">
    <property type="entry name" value="SOLUTE CARRIER FAMILY 31 COPPER TRANSPORTERS"/>
    <property type="match status" value="1"/>
</dbReference>
<keyword evidence="4 5" id="KW-0472">Membrane</keyword>
<reference evidence="7 8" key="1">
    <citation type="journal article" date="2024" name="J Genomics">
        <title>Draft genome sequencing and assembly of Favolaschia claudopus CIRM-BRFM 2984 isolated from oak limbs.</title>
        <authorList>
            <person name="Navarro D."/>
            <person name="Drula E."/>
            <person name="Chaduli D."/>
            <person name="Cazenave R."/>
            <person name="Ahrendt S."/>
            <person name="Wang J."/>
            <person name="Lipzen A."/>
            <person name="Daum C."/>
            <person name="Barry K."/>
            <person name="Grigoriev I.V."/>
            <person name="Favel A."/>
            <person name="Rosso M.N."/>
            <person name="Martin F."/>
        </authorList>
    </citation>
    <scope>NUCLEOTIDE SEQUENCE [LARGE SCALE GENOMIC DNA]</scope>
    <source>
        <strain evidence="7 8">CIRM-BRFM 2984</strain>
    </source>
</reference>